<dbReference type="SUPFAM" id="SSF52317">
    <property type="entry name" value="Class I glutamine amidotransferase-like"/>
    <property type="match status" value="1"/>
</dbReference>
<keyword evidence="3" id="KW-1185">Reference proteome</keyword>
<comment type="caution">
    <text evidence="2">The sequence shown here is derived from an EMBL/GenBank/DDBJ whole genome shotgun (WGS) entry which is preliminary data.</text>
</comment>
<reference evidence="2 3" key="1">
    <citation type="submission" date="2018-06" db="EMBL/GenBank/DDBJ databases">
        <title>Genomic Encyclopedia of Type Strains, Phase IV (KMG-IV): sequencing the most valuable type-strain genomes for metagenomic binning, comparative biology and taxonomic classification.</title>
        <authorList>
            <person name="Goeker M."/>
        </authorList>
    </citation>
    <scope>NUCLEOTIDE SEQUENCE [LARGE SCALE GENOMIC DNA]</scope>
    <source>
        <strain evidence="2 3">DSM 18048</strain>
    </source>
</reference>
<organism evidence="2 3">
    <name type="scientific">Deinococcus yavapaiensis KR-236</name>
    <dbReference type="NCBI Taxonomy" id="694435"/>
    <lineage>
        <taxon>Bacteria</taxon>
        <taxon>Thermotogati</taxon>
        <taxon>Deinococcota</taxon>
        <taxon>Deinococci</taxon>
        <taxon>Deinococcales</taxon>
        <taxon>Deinococcaceae</taxon>
        <taxon>Deinococcus</taxon>
    </lineage>
</organism>
<dbReference type="Proteomes" id="UP000248326">
    <property type="component" value="Unassembled WGS sequence"/>
</dbReference>
<evidence type="ECO:0000313" key="2">
    <source>
        <dbReference type="EMBL" id="PYE56657.1"/>
    </source>
</evidence>
<dbReference type="AlphaFoldDB" id="A0A318SFW8"/>
<gene>
    <name evidence="2" type="ORF">DES52_101462</name>
</gene>
<accession>A0A318SFW8</accession>
<dbReference type="EMBL" id="QJSX01000001">
    <property type="protein sequence ID" value="PYE56657.1"/>
    <property type="molecule type" value="Genomic_DNA"/>
</dbReference>
<evidence type="ECO:0000313" key="3">
    <source>
        <dbReference type="Proteomes" id="UP000248326"/>
    </source>
</evidence>
<feature type="domain" description="ThuA-like" evidence="1">
    <location>
        <begin position="10"/>
        <end position="225"/>
    </location>
</feature>
<dbReference type="InterPro" id="IPR029010">
    <property type="entry name" value="ThuA-like"/>
</dbReference>
<protein>
    <submittedName>
        <fullName evidence="2">Trehalose utilization protein</fullName>
    </submittedName>
</protein>
<dbReference type="RefSeq" id="WP_211317842.1">
    <property type="nucleotide sequence ID" value="NZ_QJSX01000001.1"/>
</dbReference>
<evidence type="ECO:0000259" key="1">
    <source>
        <dbReference type="Pfam" id="PF06283"/>
    </source>
</evidence>
<dbReference type="InterPro" id="IPR029062">
    <property type="entry name" value="Class_I_gatase-like"/>
</dbReference>
<dbReference type="Gene3D" id="3.40.50.880">
    <property type="match status" value="1"/>
</dbReference>
<dbReference type="InterPro" id="IPR009381">
    <property type="entry name" value="Trehalose_catabolism_ThuA_prok"/>
</dbReference>
<name>A0A318SFW8_9DEIO</name>
<proteinExistence type="predicted"/>
<dbReference type="Pfam" id="PF06283">
    <property type="entry name" value="ThuA"/>
    <property type="match status" value="1"/>
</dbReference>
<sequence length="244" mass="27983">MTQDMTQPVRVLVWNEHRHERKNPKVDELYPDGIHGAVASALREGGCDVRTATLDDDEHGLTEEALAWAQVVVWWGHLAHEEVKDEIVDRVVKRVYDGMGFVPLHSAHMAKPFRRLMGTGCMLKWREANDKERLWIVAPHHPIVTGLHEFVEIEREEMYGEFFDVPAPEELVFVSWFSGGEVFRSGCTWTRGKGKIFYFRPGHETYPTYHLPDVRRVLVNAAKWAAPSGVERFVQGNAKPLESI</sequence>
<dbReference type="PIRSF" id="PIRSF030013">
    <property type="entry name" value="ThuA"/>
    <property type="match status" value="1"/>
</dbReference>